<dbReference type="CDD" id="cd00866">
    <property type="entry name" value="PEBP_euk"/>
    <property type="match status" value="1"/>
</dbReference>
<evidence type="ECO:0000313" key="2">
    <source>
        <dbReference type="EMBL" id="CAG82684.1"/>
    </source>
</evidence>
<name>Q6CFV4_YARLI</name>
<dbReference type="OrthoDB" id="2506647at2759"/>
<dbReference type="Gene3D" id="3.90.280.10">
    <property type="entry name" value="PEBP-like"/>
    <property type="match status" value="1"/>
</dbReference>
<dbReference type="EMBL" id="CR382128">
    <property type="protein sequence ID" value="CAG82684.1"/>
    <property type="molecule type" value="Genomic_DNA"/>
</dbReference>
<dbReference type="PANTHER" id="PTHR11362:SF148">
    <property type="entry name" value="CARBOXYPEPTIDASE Y INHIBITOR"/>
    <property type="match status" value="1"/>
</dbReference>
<dbReference type="Proteomes" id="UP000001300">
    <property type="component" value="Chromosome B"/>
</dbReference>
<dbReference type="InterPro" id="IPR008914">
    <property type="entry name" value="PEBP"/>
</dbReference>
<dbReference type="FunCoup" id="Q6CFV4">
    <property type="interactions" value="1472"/>
</dbReference>
<evidence type="ECO:0000313" key="3">
    <source>
        <dbReference type="Proteomes" id="UP000001300"/>
    </source>
</evidence>
<gene>
    <name evidence="2" type="ORF">YALI0_B03366g</name>
</gene>
<evidence type="ECO:0000256" key="1">
    <source>
        <dbReference type="ARBA" id="ARBA00007091"/>
    </source>
</evidence>
<dbReference type="STRING" id="284591.Q6CFV4"/>
<dbReference type="GO" id="GO:0005543">
    <property type="term" value="F:phospholipid binding"/>
    <property type="evidence" value="ECO:0000318"/>
    <property type="project" value="GO_Central"/>
</dbReference>
<dbReference type="GO" id="GO:0030162">
    <property type="term" value="P:regulation of proteolysis"/>
    <property type="evidence" value="ECO:0000318"/>
    <property type="project" value="GO_Central"/>
</dbReference>
<dbReference type="InterPro" id="IPR036610">
    <property type="entry name" value="PEBP-like_sf"/>
</dbReference>
<dbReference type="InterPro" id="IPR035810">
    <property type="entry name" value="PEBP_euk"/>
</dbReference>
<dbReference type="VEuPathDB" id="FungiDB:YALI0_B03366g"/>
<dbReference type="KEGG" id="yli:2907454"/>
<keyword evidence="3" id="KW-1185">Reference proteome</keyword>
<dbReference type="AlphaFoldDB" id="Q6CFV4"/>
<accession>Q6CFV4</accession>
<reference evidence="2 3" key="1">
    <citation type="journal article" date="2004" name="Nature">
        <title>Genome evolution in yeasts.</title>
        <authorList>
            <consortium name="Genolevures"/>
            <person name="Dujon B."/>
            <person name="Sherman D."/>
            <person name="Fischer G."/>
            <person name="Durrens P."/>
            <person name="Casaregola S."/>
            <person name="Lafontaine I."/>
            <person name="de Montigny J."/>
            <person name="Marck C."/>
            <person name="Neuveglise C."/>
            <person name="Talla E."/>
            <person name="Goffard N."/>
            <person name="Frangeul L."/>
            <person name="Aigle M."/>
            <person name="Anthouard V."/>
            <person name="Babour A."/>
            <person name="Barbe V."/>
            <person name="Barnay S."/>
            <person name="Blanchin S."/>
            <person name="Beckerich J.M."/>
            <person name="Beyne E."/>
            <person name="Bleykasten C."/>
            <person name="Boisrame A."/>
            <person name="Boyer J."/>
            <person name="Cattolico L."/>
            <person name="Confanioleri F."/>
            <person name="de Daruvar A."/>
            <person name="Despons L."/>
            <person name="Fabre E."/>
            <person name="Fairhead C."/>
            <person name="Ferry-Dumazet H."/>
            <person name="Groppi A."/>
            <person name="Hantraye F."/>
            <person name="Hennequin C."/>
            <person name="Jauniaux N."/>
            <person name="Joyet P."/>
            <person name="Kachouri R."/>
            <person name="Kerrest A."/>
            <person name="Koszul R."/>
            <person name="Lemaire M."/>
            <person name="Lesur I."/>
            <person name="Ma L."/>
            <person name="Muller H."/>
            <person name="Nicaud J.M."/>
            <person name="Nikolski M."/>
            <person name="Oztas S."/>
            <person name="Ozier-Kalogeropoulos O."/>
            <person name="Pellenz S."/>
            <person name="Potier S."/>
            <person name="Richard G.F."/>
            <person name="Straub M.L."/>
            <person name="Suleau A."/>
            <person name="Swennene D."/>
            <person name="Tekaia F."/>
            <person name="Wesolowski-Louvel M."/>
            <person name="Westhof E."/>
            <person name="Wirth B."/>
            <person name="Zeniou-Meyer M."/>
            <person name="Zivanovic I."/>
            <person name="Bolotin-Fukuhara M."/>
            <person name="Thierry A."/>
            <person name="Bouchier C."/>
            <person name="Caudron B."/>
            <person name="Scarpelli C."/>
            <person name="Gaillardin C."/>
            <person name="Weissenbach J."/>
            <person name="Wincker P."/>
            <person name="Souciet J.L."/>
        </authorList>
    </citation>
    <scope>NUCLEOTIDE SEQUENCE [LARGE SCALE GENOMIC DNA]</scope>
    <source>
        <strain evidence="3">CLIB 122 / E 150</strain>
    </source>
</reference>
<dbReference type="InterPro" id="IPR001858">
    <property type="entry name" value="Phosphatidylethanolamine-bd_CS"/>
</dbReference>
<dbReference type="MEROPS" id="I51.001"/>
<proteinExistence type="inferred from homology"/>
<dbReference type="OMA" id="HIDKRTR"/>
<dbReference type="GO" id="GO:0046578">
    <property type="term" value="P:regulation of Ras protein signal transduction"/>
    <property type="evidence" value="ECO:0000318"/>
    <property type="project" value="GO_Central"/>
</dbReference>
<organism evidence="2 3">
    <name type="scientific">Yarrowia lipolytica (strain CLIB 122 / E 150)</name>
    <name type="common">Yeast</name>
    <name type="synonym">Candida lipolytica</name>
    <dbReference type="NCBI Taxonomy" id="284591"/>
    <lineage>
        <taxon>Eukaryota</taxon>
        <taxon>Fungi</taxon>
        <taxon>Dikarya</taxon>
        <taxon>Ascomycota</taxon>
        <taxon>Saccharomycotina</taxon>
        <taxon>Dipodascomycetes</taxon>
        <taxon>Dipodascales</taxon>
        <taxon>Dipodascales incertae sedis</taxon>
        <taxon>Yarrowia</taxon>
    </lineage>
</organism>
<comment type="similarity">
    <text evidence="1">Belongs to the phosphatidylethanolamine-binding protein family.</text>
</comment>
<dbReference type="GO" id="GO:0030414">
    <property type="term" value="F:peptidase inhibitor activity"/>
    <property type="evidence" value="ECO:0000318"/>
    <property type="project" value="GO_Central"/>
</dbReference>
<dbReference type="Pfam" id="PF01161">
    <property type="entry name" value="PBP"/>
    <property type="match status" value="1"/>
</dbReference>
<sequence length="194" mass="21088">MPLITISAALTEGFKKHEVVPDVIDEFDPNTLLEITYGGENVVAVGNTLAVADTQHKPSIHASFPKDTEGTYTLVLTDPDAPSRTDNKWSEYCHYIVTGLKPGVVAEAEGAAVELDLSKGKELIPYMGPGPPPKTGKHRYVFVLYKEGAKSPEAPADRPTWGTNVPGSGTREWAKKNDLTLVTSNFFFAQNTEQ</sequence>
<dbReference type="PROSITE" id="PS01220">
    <property type="entry name" value="PBP"/>
    <property type="match status" value="1"/>
</dbReference>
<dbReference type="SUPFAM" id="SSF49777">
    <property type="entry name" value="PEBP-like"/>
    <property type="match status" value="1"/>
</dbReference>
<dbReference type="InParanoid" id="Q6CFV4"/>
<protein>
    <submittedName>
        <fullName evidence="2">YALI0B03366p</fullName>
    </submittedName>
</protein>
<dbReference type="PANTHER" id="PTHR11362">
    <property type="entry name" value="PHOSPHATIDYLETHANOLAMINE-BINDING PROTEIN"/>
    <property type="match status" value="1"/>
</dbReference>
<dbReference type="HOGENOM" id="CLU_043994_3_0_1"/>